<evidence type="ECO:0000313" key="2">
    <source>
        <dbReference type="EMBL" id="EFE64855.2"/>
    </source>
</evidence>
<accession>D5ZU21</accession>
<evidence type="ECO:0000256" key="1">
    <source>
        <dbReference type="SAM" id="MobiDB-lite"/>
    </source>
</evidence>
<name>D5ZU21_STRV1</name>
<organism evidence="2 3">
    <name type="scientific">Streptomyces viridosporus (strain ATCC 14672 / DSM 40746 / JCM 4963 / KCTC 9882 / NRRL B-12104 / FH 1290)</name>
    <name type="common">Streptomyces ghanaensis</name>
    <dbReference type="NCBI Taxonomy" id="566461"/>
    <lineage>
        <taxon>Bacteria</taxon>
        <taxon>Bacillati</taxon>
        <taxon>Actinomycetota</taxon>
        <taxon>Actinomycetes</taxon>
        <taxon>Kitasatosporales</taxon>
        <taxon>Streptomycetaceae</taxon>
        <taxon>Streptomyces</taxon>
    </lineage>
</organism>
<protein>
    <submittedName>
        <fullName evidence="2">Integral membrane protein</fullName>
    </submittedName>
</protein>
<feature type="non-terminal residue" evidence="2">
    <location>
        <position position="1"/>
    </location>
</feature>
<feature type="region of interest" description="Disordered" evidence="1">
    <location>
        <begin position="1"/>
        <end position="32"/>
    </location>
</feature>
<proteinExistence type="predicted"/>
<dbReference type="Pfam" id="PF10990">
    <property type="entry name" value="DUF2809"/>
    <property type="match status" value="1"/>
</dbReference>
<dbReference type="EMBL" id="DS999641">
    <property type="protein sequence ID" value="EFE64855.2"/>
    <property type="molecule type" value="Genomic_DNA"/>
</dbReference>
<dbReference type="InterPro" id="IPR021257">
    <property type="entry name" value="DUF2809"/>
</dbReference>
<gene>
    <name evidence="2" type="ORF">SSFG_00110</name>
</gene>
<dbReference type="AlphaFoldDB" id="D5ZU21"/>
<evidence type="ECO:0000313" key="3">
    <source>
        <dbReference type="Proteomes" id="UP000003824"/>
    </source>
</evidence>
<sequence>RGGGGRGDGRRRGAGTQDRGGRGRGQVRQGRPVHRADRLALVVLVVPQMKAWRACALAPTINWRTEFLQLSEAPVELSRHSTAALLVLGSTLNAPNLFWYAVGAPVGWLAPAWRS</sequence>
<dbReference type="Proteomes" id="UP000003824">
    <property type="component" value="Unassembled WGS sequence"/>
</dbReference>
<reference evidence="3" key="1">
    <citation type="submission" date="2008-12" db="EMBL/GenBank/DDBJ databases">
        <title>Annotation of Streptomyces ghanaensis ATCC 14672.</title>
        <authorList>
            <consortium name="The Broad Institute Genome Sequencing Platform"/>
            <consortium name="Broad Institute Microbial Sequencing Center"/>
            <person name="Fischbach M."/>
            <person name="Ward D."/>
            <person name="Young S."/>
            <person name="Kodira C.D."/>
            <person name="Zeng Q."/>
            <person name="Koehrsen M."/>
            <person name="Godfrey P."/>
            <person name="Alvarado L."/>
            <person name="Berlin A.M."/>
            <person name="Borenstein D."/>
            <person name="Chen Z."/>
            <person name="Engels R."/>
            <person name="Freedman E."/>
            <person name="Gellesch M."/>
            <person name="Goldberg J."/>
            <person name="Griggs A."/>
            <person name="Gujja S."/>
            <person name="Heiman D.I."/>
            <person name="Hepburn T.A."/>
            <person name="Howarth C."/>
            <person name="Jen D."/>
            <person name="Larson L."/>
            <person name="Lewis B."/>
            <person name="Mehta T."/>
            <person name="Park D."/>
            <person name="Pearson M."/>
            <person name="Roberts A."/>
            <person name="Saif S."/>
            <person name="Shea T.D."/>
            <person name="Shenoy N."/>
            <person name="Sisk P."/>
            <person name="Stolte C."/>
            <person name="Sykes S.N."/>
            <person name="Walk T."/>
            <person name="White J."/>
            <person name="Yandava C."/>
            <person name="Straight P."/>
            <person name="Clardy J."/>
            <person name="Hung D."/>
            <person name="Kolter R."/>
            <person name="Mekalanos J."/>
            <person name="Walker S."/>
            <person name="Walsh C.T."/>
            <person name="Wieland B.L.C."/>
            <person name="Ilzarbe M."/>
            <person name="Galagan J."/>
            <person name="Nusbaum C."/>
            <person name="Birren B."/>
        </authorList>
    </citation>
    <scope>NUCLEOTIDE SEQUENCE [LARGE SCALE GENOMIC DNA]</scope>
    <source>
        <strain evidence="3">ATCC 14672 / DSM 40746 / JCM 4963 / KCTC 9882 / NRRL B-12104 / FH 1290</strain>
    </source>
</reference>